<reference evidence="2" key="1">
    <citation type="journal article" date="2020" name="Stud. Mycol.">
        <title>101 Dothideomycetes genomes: A test case for predicting lifestyles and emergence of pathogens.</title>
        <authorList>
            <person name="Haridas S."/>
            <person name="Albert R."/>
            <person name="Binder M."/>
            <person name="Bloem J."/>
            <person name="LaButti K."/>
            <person name="Salamov A."/>
            <person name="Andreopoulos B."/>
            <person name="Baker S."/>
            <person name="Barry K."/>
            <person name="Bills G."/>
            <person name="Bluhm B."/>
            <person name="Cannon C."/>
            <person name="Castanera R."/>
            <person name="Culley D."/>
            <person name="Daum C."/>
            <person name="Ezra D."/>
            <person name="Gonzalez J."/>
            <person name="Henrissat B."/>
            <person name="Kuo A."/>
            <person name="Liang C."/>
            <person name="Lipzen A."/>
            <person name="Lutzoni F."/>
            <person name="Magnuson J."/>
            <person name="Mondo S."/>
            <person name="Nolan M."/>
            <person name="Ohm R."/>
            <person name="Pangilinan J."/>
            <person name="Park H.-J."/>
            <person name="Ramirez L."/>
            <person name="Alfaro M."/>
            <person name="Sun H."/>
            <person name="Tritt A."/>
            <person name="Yoshinaga Y."/>
            <person name="Zwiers L.-H."/>
            <person name="Turgeon B."/>
            <person name="Goodwin S."/>
            <person name="Spatafora J."/>
            <person name="Crous P."/>
            <person name="Grigoriev I."/>
        </authorList>
    </citation>
    <scope>NUCLEOTIDE SEQUENCE [LARGE SCALE GENOMIC DNA]</scope>
    <source>
        <strain evidence="2">CBS 304.66</strain>
    </source>
</reference>
<organism evidence="1 2">
    <name type="scientific">Lojkania enalia</name>
    <dbReference type="NCBI Taxonomy" id="147567"/>
    <lineage>
        <taxon>Eukaryota</taxon>
        <taxon>Fungi</taxon>
        <taxon>Dikarya</taxon>
        <taxon>Ascomycota</taxon>
        <taxon>Pezizomycotina</taxon>
        <taxon>Dothideomycetes</taxon>
        <taxon>Pleosporomycetidae</taxon>
        <taxon>Pleosporales</taxon>
        <taxon>Pleosporales incertae sedis</taxon>
        <taxon>Lojkania</taxon>
    </lineage>
</organism>
<dbReference type="Proteomes" id="UP000800093">
    <property type="component" value="Unassembled WGS sequence"/>
</dbReference>
<protein>
    <submittedName>
        <fullName evidence="1">Uncharacterized protein</fullName>
    </submittedName>
</protein>
<evidence type="ECO:0000313" key="1">
    <source>
        <dbReference type="EMBL" id="KAF2260202.1"/>
    </source>
</evidence>
<keyword evidence="2" id="KW-1185">Reference proteome</keyword>
<accession>A0A9P4MZE2</accession>
<name>A0A9P4MZE2_9PLEO</name>
<dbReference type="AlphaFoldDB" id="A0A9P4MZE2"/>
<dbReference type="OrthoDB" id="2157530at2759"/>
<gene>
    <name evidence="1" type="ORF">CC78DRAFT_590482</name>
</gene>
<proteinExistence type="predicted"/>
<evidence type="ECO:0000313" key="2">
    <source>
        <dbReference type="Proteomes" id="UP000800093"/>
    </source>
</evidence>
<comment type="caution">
    <text evidence="1">The sequence shown here is derived from an EMBL/GenBank/DDBJ whole genome shotgun (WGS) entry which is preliminary data.</text>
</comment>
<dbReference type="EMBL" id="ML986687">
    <property type="protein sequence ID" value="KAF2260202.1"/>
    <property type="molecule type" value="Genomic_DNA"/>
</dbReference>
<sequence>MGCGSSKMKVRPLYSLLPDSPTATRIFNWWNVRCHSPMHIDVGLQTEIGRAQALFVIRYNEDTLGATEEIIVNGNTVRISQNAANALRITFENRDIFSGLTNGWCPYFWMDCISINLADPVETAKQKELEPYIYAVARWTLDCTGPAAQIKLGTNAYQSAVLSFGDRLKDDIRAVQDSISNLNRMRVHVPGRVIWTASR</sequence>